<organism evidence="2 3">
    <name type="scientific">Pseudaeromonas sharmana</name>
    <dbReference type="NCBI Taxonomy" id="328412"/>
    <lineage>
        <taxon>Bacteria</taxon>
        <taxon>Pseudomonadati</taxon>
        <taxon>Pseudomonadota</taxon>
        <taxon>Gammaproteobacteria</taxon>
        <taxon>Aeromonadales</taxon>
        <taxon>Aeromonadaceae</taxon>
        <taxon>Pseudaeromonas</taxon>
    </lineage>
</organism>
<proteinExistence type="inferred from homology"/>
<evidence type="ECO:0000313" key="3">
    <source>
        <dbReference type="Proteomes" id="UP001595692"/>
    </source>
</evidence>
<sequence length="94" mass="10355">MTVLIVGGDRVGSTVRLLAEAGFANFAHWSGRKSGEQHQAMPQDTELVVMLIDQVGHSFAGKVRQQASAQGLPVIYAPRSRARLHHQLQRLQLQ</sequence>
<dbReference type="EMBL" id="JBHSAF010000014">
    <property type="protein sequence ID" value="MFC3913909.1"/>
    <property type="molecule type" value="Genomic_DNA"/>
</dbReference>
<gene>
    <name evidence="2" type="ORF">ACFOSS_10580</name>
</gene>
<protein>
    <submittedName>
        <fullName evidence="2">DUF2325 domain-containing protein</fullName>
    </submittedName>
</protein>
<comment type="caution">
    <text evidence="2">The sequence shown here is derived from an EMBL/GenBank/DDBJ whole genome shotgun (WGS) entry which is preliminary data.</text>
</comment>
<dbReference type="Proteomes" id="UP001595692">
    <property type="component" value="Unassembled WGS sequence"/>
</dbReference>
<accession>A0ABV8CPS9</accession>
<evidence type="ECO:0000256" key="1">
    <source>
        <dbReference type="ARBA" id="ARBA00007189"/>
    </source>
</evidence>
<reference evidence="3" key="1">
    <citation type="journal article" date="2019" name="Int. J. Syst. Evol. Microbiol.">
        <title>The Global Catalogue of Microorganisms (GCM) 10K type strain sequencing project: providing services to taxonomists for standard genome sequencing and annotation.</title>
        <authorList>
            <consortium name="The Broad Institute Genomics Platform"/>
            <consortium name="The Broad Institute Genome Sequencing Center for Infectious Disease"/>
            <person name="Wu L."/>
            <person name="Ma J."/>
        </authorList>
    </citation>
    <scope>NUCLEOTIDE SEQUENCE [LARGE SCALE GENOMIC DNA]</scope>
    <source>
        <strain evidence="3">CCUG 54939</strain>
    </source>
</reference>
<evidence type="ECO:0000313" key="2">
    <source>
        <dbReference type="EMBL" id="MFC3913909.1"/>
    </source>
</evidence>
<dbReference type="RefSeq" id="WP_377152323.1">
    <property type="nucleotide sequence ID" value="NZ_JBHSAF010000014.1"/>
</dbReference>
<name>A0ABV8CPS9_9GAMM</name>
<comment type="similarity">
    <text evidence="1">Belongs to the UPF0751 family.</text>
</comment>
<keyword evidence="3" id="KW-1185">Reference proteome</keyword>
<dbReference type="InterPro" id="IPR016772">
    <property type="entry name" value="UCP020408"/>
</dbReference>
<dbReference type="Pfam" id="PF10087">
    <property type="entry name" value="DUF2325"/>
    <property type="match status" value="1"/>
</dbReference>